<dbReference type="InterPro" id="IPR029058">
    <property type="entry name" value="AB_hydrolase_fold"/>
</dbReference>
<evidence type="ECO:0000313" key="2">
    <source>
        <dbReference type="Proteomes" id="UP000642070"/>
    </source>
</evidence>
<accession>A0A917WUE2</accession>
<evidence type="ECO:0000313" key="1">
    <source>
        <dbReference type="EMBL" id="GGM28805.1"/>
    </source>
</evidence>
<keyword evidence="2" id="KW-1185">Reference proteome</keyword>
<dbReference type="Proteomes" id="UP000642070">
    <property type="component" value="Unassembled WGS sequence"/>
</dbReference>
<dbReference type="EMBL" id="BMPI01000014">
    <property type="protein sequence ID" value="GGM28805.1"/>
    <property type="molecule type" value="Genomic_DNA"/>
</dbReference>
<dbReference type="AlphaFoldDB" id="A0A917WUE2"/>
<dbReference type="Gene3D" id="3.40.50.1820">
    <property type="entry name" value="alpha/beta hydrolase"/>
    <property type="match status" value="1"/>
</dbReference>
<dbReference type="PANTHER" id="PTHR37946">
    <property type="entry name" value="SLL1969 PROTEIN"/>
    <property type="match status" value="1"/>
</dbReference>
<gene>
    <name evidence="1" type="ORF">GCM10007977_032600</name>
</gene>
<dbReference type="RefSeq" id="WP_190250680.1">
    <property type="nucleotide sequence ID" value="NZ_BMPI01000014.1"/>
</dbReference>
<sequence>MSPRRRAMFVVLAAIVALVAGAAGLRWLVRHEPRGVPAQDDPGAVLLVPGYGGNAAALDTLAVELRTGGRAVRVVALPDGGTGDLNGQADALDDAVTDALRQAPSVDLVGYSAGGVVARLWFERFDGRHKARRIVTLGSPHHGARLAATGAATLPGACPTACQQLAPGSALLGALPEPVPRPPQWLSVWSQQDQTVVPPDSARLAGAVDVDLQRYCPGLRVSHAELPVDPYVTTLVADALGRAAIRPPEPC</sequence>
<organism evidence="1 2">
    <name type="scientific">Dactylosporangium sucinum</name>
    <dbReference type="NCBI Taxonomy" id="1424081"/>
    <lineage>
        <taxon>Bacteria</taxon>
        <taxon>Bacillati</taxon>
        <taxon>Actinomycetota</taxon>
        <taxon>Actinomycetes</taxon>
        <taxon>Micromonosporales</taxon>
        <taxon>Micromonosporaceae</taxon>
        <taxon>Dactylosporangium</taxon>
    </lineage>
</organism>
<name>A0A917WUE2_9ACTN</name>
<reference evidence="1" key="2">
    <citation type="submission" date="2020-09" db="EMBL/GenBank/DDBJ databases">
        <authorList>
            <person name="Sun Q."/>
            <person name="Ohkuma M."/>
        </authorList>
    </citation>
    <scope>NUCLEOTIDE SEQUENCE</scope>
    <source>
        <strain evidence="1">JCM 19831</strain>
    </source>
</reference>
<dbReference type="Pfam" id="PF02089">
    <property type="entry name" value="Palm_thioest"/>
    <property type="match status" value="1"/>
</dbReference>
<dbReference type="SUPFAM" id="SSF53474">
    <property type="entry name" value="alpha/beta-Hydrolases"/>
    <property type="match status" value="1"/>
</dbReference>
<protein>
    <submittedName>
        <fullName evidence="1">Lipase</fullName>
    </submittedName>
</protein>
<comment type="caution">
    <text evidence="1">The sequence shown here is derived from an EMBL/GenBank/DDBJ whole genome shotgun (WGS) entry which is preliminary data.</text>
</comment>
<reference evidence="1" key="1">
    <citation type="journal article" date="2014" name="Int. J. Syst. Evol. Microbiol.">
        <title>Complete genome sequence of Corynebacterium casei LMG S-19264T (=DSM 44701T), isolated from a smear-ripened cheese.</title>
        <authorList>
            <consortium name="US DOE Joint Genome Institute (JGI-PGF)"/>
            <person name="Walter F."/>
            <person name="Albersmeier A."/>
            <person name="Kalinowski J."/>
            <person name="Ruckert C."/>
        </authorList>
    </citation>
    <scope>NUCLEOTIDE SEQUENCE</scope>
    <source>
        <strain evidence="1">JCM 19831</strain>
    </source>
</reference>
<dbReference type="PANTHER" id="PTHR37946:SF1">
    <property type="entry name" value="SLL1969 PROTEIN"/>
    <property type="match status" value="1"/>
</dbReference>
<proteinExistence type="predicted"/>